<dbReference type="EMBL" id="QXFU01002175">
    <property type="protein sequence ID" value="KAE8989355.1"/>
    <property type="molecule type" value="Genomic_DNA"/>
</dbReference>
<keyword evidence="6" id="KW-1185">Reference proteome</keyword>
<evidence type="ECO:0000313" key="7">
    <source>
        <dbReference type="Proteomes" id="UP000435112"/>
    </source>
</evidence>
<name>A0A6A3JDI6_9STRA</name>
<dbReference type="EMBL" id="QXFV01002173">
    <property type="protein sequence ID" value="KAE8991707.1"/>
    <property type="molecule type" value="Genomic_DNA"/>
</dbReference>
<dbReference type="Proteomes" id="UP000435112">
    <property type="component" value="Unassembled WGS sequence"/>
</dbReference>
<protein>
    <recommendedName>
        <fullName evidence="8">Secreted protein</fullName>
    </recommendedName>
</protein>
<feature type="signal peptide" evidence="1">
    <location>
        <begin position="1"/>
        <end position="16"/>
    </location>
</feature>
<evidence type="ECO:0000313" key="6">
    <source>
        <dbReference type="Proteomes" id="UP000434957"/>
    </source>
</evidence>
<reference evidence="5 7" key="1">
    <citation type="submission" date="2018-09" db="EMBL/GenBank/DDBJ databases">
        <title>Genomic investigation of the strawberry pathogen Phytophthora fragariae indicates pathogenicity is determined by transcriptional variation in three key races.</title>
        <authorList>
            <person name="Adams T.M."/>
            <person name="Armitage A.D."/>
            <person name="Sobczyk M.K."/>
            <person name="Bates H.J."/>
            <person name="Dunwell J.M."/>
            <person name="Nellist C.F."/>
            <person name="Harrison R.J."/>
        </authorList>
    </citation>
    <scope>NUCLEOTIDE SEQUENCE [LARGE SCALE GENOMIC DNA]</scope>
    <source>
        <strain evidence="3 5">SCRP249</strain>
        <strain evidence="2 7">SCRP324</strain>
        <strain evidence="4 6">SCRP333</strain>
    </source>
</reference>
<evidence type="ECO:0000256" key="1">
    <source>
        <dbReference type="SAM" id="SignalP"/>
    </source>
</evidence>
<dbReference type="AlphaFoldDB" id="A0A6A3JDI6"/>
<evidence type="ECO:0000313" key="4">
    <source>
        <dbReference type="EMBL" id="KAE9321190.1"/>
    </source>
</evidence>
<evidence type="ECO:0008006" key="8">
    <source>
        <dbReference type="Google" id="ProtNLM"/>
    </source>
</evidence>
<dbReference type="EMBL" id="QXFT01001347">
    <property type="protein sequence ID" value="KAE9321190.1"/>
    <property type="molecule type" value="Genomic_DNA"/>
</dbReference>
<proteinExistence type="predicted"/>
<keyword evidence="1" id="KW-0732">Signal</keyword>
<feature type="chain" id="PRO_5036379828" description="Secreted protein" evidence="1">
    <location>
        <begin position="17"/>
        <end position="104"/>
    </location>
</feature>
<gene>
    <name evidence="3" type="ORF">PR001_g21151</name>
    <name evidence="2" type="ORF">PR002_g21470</name>
    <name evidence="4" type="ORF">PR003_g17536</name>
</gene>
<evidence type="ECO:0000313" key="2">
    <source>
        <dbReference type="EMBL" id="KAE8989355.1"/>
    </source>
</evidence>
<evidence type="ECO:0000313" key="5">
    <source>
        <dbReference type="Proteomes" id="UP000429607"/>
    </source>
</evidence>
<dbReference type="Proteomes" id="UP000434957">
    <property type="component" value="Unassembled WGS sequence"/>
</dbReference>
<comment type="caution">
    <text evidence="3">The sequence shown here is derived from an EMBL/GenBank/DDBJ whole genome shotgun (WGS) entry which is preliminary data.</text>
</comment>
<dbReference type="Proteomes" id="UP000429607">
    <property type="component" value="Unassembled WGS sequence"/>
</dbReference>
<organism evidence="3 5">
    <name type="scientific">Phytophthora rubi</name>
    <dbReference type="NCBI Taxonomy" id="129364"/>
    <lineage>
        <taxon>Eukaryota</taxon>
        <taxon>Sar</taxon>
        <taxon>Stramenopiles</taxon>
        <taxon>Oomycota</taxon>
        <taxon>Peronosporomycetes</taxon>
        <taxon>Peronosporales</taxon>
        <taxon>Peronosporaceae</taxon>
        <taxon>Phytophthora</taxon>
    </lineage>
</organism>
<accession>A0A6A3JDI6</accession>
<evidence type="ECO:0000313" key="3">
    <source>
        <dbReference type="EMBL" id="KAE8991707.1"/>
    </source>
</evidence>
<sequence length="104" mass="11512">MCLFGVLIPVLHEVYCTGTGKLTIGRPEEGMAAFEIGSDPFLHTRDHVCGARCAPQALLQDAIPLHVCPHNPSSVHRLHDPIRVSFALFNHRSHSPAHRNRCTK</sequence>